<gene>
    <name evidence="5" type="primary">kptA</name>
    <name evidence="6" type="ORF">DL897_11305</name>
</gene>
<dbReference type="Proteomes" id="UP000251213">
    <property type="component" value="Unassembled WGS sequence"/>
</dbReference>
<evidence type="ECO:0000256" key="2">
    <source>
        <dbReference type="ARBA" id="ARBA00022679"/>
    </source>
</evidence>
<dbReference type="InterPro" id="IPR042080">
    <property type="entry name" value="RNA_2'-PTrans_N"/>
</dbReference>
<dbReference type="PANTHER" id="PTHR12684">
    <property type="entry name" value="PUTATIVE PHOSPHOTRANSFERASE"/>
    <property type="match status" value="1"/>
</dbReference>
<dbReference type="SUPFAM" id="SSF56399">
    <property type="entry name" value="ADP-ribosylation"/>
    <property type="match status" value="1"/>
</dbReference>
<accession>A0A364K4S0</accession>
<dbReference type="Gene3D" id="1.10.10.970">
    <property type="entry name" value="RNA 2'-phosphotransferase, Tpt1/KptA family, N-terminal domain"/>
    <property type="match status" value="1"/>
</dbReference>
<evidence type="ECO:0000313" key="6">
    <source>
        <dbReference type="EMBL" id="RAL24259.1"/>
    </source>
</evidence>
<keyword evidence="7" id="KW-1185">Reference proteome</keyword>
<evidence type="ECO:0000313" key="7">
    <source>
        <dbReference type="Proteomes" id="UP000251213"/>
    </source>
</evidence>
<proteinExistence type="inferred from homology"/>
<dbReference type="RefSeq" id="WP_113659250.1">
    <property type="nucleotide sequence ID" value="NZ_KZ845667.1"/>
</dbReference>
<evidence type="ECO:0000256" key="1">
    <source>
        <dbReference type="ARBA" id="ARBA00009836"/>
    </source>
</evidence>
<dbReference type="HAMAP" id="MF_00299">
    <property type="entry name" value="KptA"/>
    <property type="match status" value="1"/>
</dbReference>
<dbReference type="GO" id="GO:0000215">
    <property type="term" value="F:tRNA 2'-phosphotransferase activity"/>
    <property type="evidence" value="ECO:0007669"/>
    <property type="project" value="TreeGrafter"/>
</dbReference>
<evidence type="ECO:0000256" key="4">
    <source>
        <dbReference type="ARBA" id="ARBA00025212"/>
    </source>
</evidence>
<dbReference type="Gene3D" id="3.20.170.30">
    <property type="match status" value="1"/>
</dbReference>
<comment type="caution">
    <text evidence="6">The sequence shown here is derived from an EMBL/GenBank/DDBJ whole genome shotgun (WGS) entry which is preliminary data.</text>
</comment>
<dbReference type="InterPro" id="IPR022928">
    <property type="entry name" value="RNA_2'-PTrans_KptA"/>
</dbReference>
<comment type="similarity">
    <text evidence="1 5">Belongs to the KptA/TPT1 family.</text>
</comment>
<organism evidence="6 7">
    <name type="scientific">Thermoflavimicrobium daqui</name>
    <dbReference type="NCBI Taxonomy" id="2137476"/>
    <lineage>
        <taxon>Bacteria</taxon>
        <taxon>Bacillati</taxon>
        <taxon>Bacillota</taxon>
        <taxon>Bacilli</taxon>
        <taxon>Bacillales</taxon>
        <taxon>Thermoactinomycetaceae</taxon>
        <taxon>Thermoflavimicrobium</taxon>
    </lineage>
</organism>
<dbReference type="GO" id="GO:0003950">
    <property type="term" value="F:NAD+ poly-ADP-ribosyltransferase activity"/>
    <property type="evidence" value="ECO:0007669"/>
    <property type="project" value="InterPro"/>
</dbReference>
<sequence length="184" mass="21068">MNGKRYKKISKFLSLILRHHPEQIQIQLDPSGWVEIDTLLAASKAHGTKIQVEELLDIVRQNDKQRFSISPDGKKIRANYGHSVQVQLGYHKKVPPLFLLHGTATRFLPSILIEGLTKQNRQFVHLTTSQEMALQVGSRYGKAIILKIEAEQMAKDGYPFFLSDNGEVWLTDHVPVRYIQILEK</sequence>
<dbReference type="InterPro" id="IPR042081">
    <property type="entry name" value="RNA_2'-PTrans_C"/>
</dbReference>
<dbReference type="EMBL" id="QJKK01000005">
    <property type="protein sequence ID" value="RAL24259.1"/>
    <property type="molecule type" value="Genomic_DNA"/>
</dbReference>
<dbReference type="AlphaFoldDB" id="A0A364K4S0"/>
<reference evidence="6 7" key="1">
    <citation type="submission" date="2018-06" db="EMBL/GenBank/DDBJ databases">
        <title>Thermoflavimicrobium daqus sp. nov., a thermophilic microbe isolated from Moutai-flavour Daqu.</title>
        <authorList>
            <person name="Wang X."/>
            <person name="Zhou H."/>
        </authorList>
    </citation>
    <scope>NUCLEOTIDE SEQUENCE [LARGE SCALE GENOMIC DNA]</scope>
    <source>
        <strain evidence="6 7">FBKL4.011</strain>
    </source>
</reference>
<evidence type="ECO:0000256" key="3">
    <source>
        <dbReference type="ARBA" id="ARBA00023027"/>
    </source>
</evidence>
<name>A0A364K4S0_9BACL</name>
<reference evidence="6 7" key="2">
    <citation type="submission" date="2018-06" db="EMBL/GenBank/DDBJ databases">
        <authorList>
            <person name="Zhirakovskaya E."/>
        </authorList>
    </citation>
    <scope>NUCLEOTIDE SEQUENCE [LARGE SCALE GENOMIC DNA]</scope>
    <source>
        <strain evidence="6 7">FBKL4.011</strain>
    </source>
</reference>
<protein>
    <recommendedName>
        <fullName evidence="5">Probable RNA 2'-phosphotransferase</fullName>
        <ecNumber evidence="5">2.7.1.-</ecNumber>
    </recommendedName>
</protein>
<evidence type="ECO:0000256" key="5">
    <source>
        <dbReference type="HAMAP-Rule" id="MF_00299"/>
    </source>
</evidence>
<dbReference type="InterPro" id="IPR002745">
    <property type="entry name" value="Ptrans_KptA/Tpt1"/>
</dbReference>
<keyword evidence="2 5" id="KW-0808">Transferase</keyword>
<dbReference type="EC" id="2.7.1.-" evidence="5"/>
<dbReference type="Pfam" id="PF01885">
    <property type="entry name" value="PTS_2-RNA"/>
    <property type="match status" value="1"/>
</dbReference>
<dbReference type="GO" id="GO:0006388">
    <property type="term" value="P:tRNA splicing, via endonucleolytic cleavage and ligation"/>
    <property type="evidence" value="ECO:0007669"/>
    <property type="project" value="UniProtKB-UniRule"/>
</dbReference>
<keyword evidence="3 5" id="KW-0520">NAD</keyword>
<comment type="function">
    <text evidence="4 5">Removes the 2'-phosphate from RNA via an intermediate in which the phosphate is ADP-ribosylated by NAD followed by a presumed transesterification to release the RNA and generate ADP-ribose 1''-2''-cyclic phosphate (APPR&gt;P). May function as an ADP-ribosylase.</text>
</comment>
<dbReference type="PANTHER" id="PTHR12684:SF2">
    <property type="entry name" value="TRNA 2'-PHOSPHOTRANSFERASE 1"/>
    <property type="match status" value="1"/>
</dbReference>
<dbReference type="OrthoDB" id="4537997at2"/>